<evidence type="ECO:0000313" key="2">
    <source>
        <dbReference type="Proteomes" id="UP000252519"/>
    </source>
</evidence>
<name>A0A368GUI5_ANCCA</name>
<dbReference type="Proteomes" id="UP000252519">
    <property type="component" value="Unassembled WGS sequence"/>
</dbReference>
<accession>A0A368GUI5</accession>
<proteinExistence type="predicted"/>
<keyword evidence="2" id="KW-1185">Reference proteome</keyword>
<comment type="caution">
    <text evidence="1">The sequence shown here is derived from an EMBL/GenBank/DDBJ whole genome shotgun (WGS) entry which is preliminary data.</text>
</comment>
<organism evidence="1 2">
    <name type="scientific">Ancylostoma caninum</name>
    <name type="common">Dog hookworm</name>
    <dbReference type="NCBI Taxonomy" id="29170"/>
    <lineage>
        <taxon>Eukaryota</taxon>
        <taxon>Metazoa</taxon>
        <taxon>Ecdysozoa</taxon>
        <taxon>Nematoda</taxon>
        <taxon>Chromadorea</taxon>
        <taxon>Rhabditida</taxon>
        <taxon>Rhabditina</taxon>
        <taxon>Rhabditomorpha</taxon>
        <taxon>Strongyloidea</taxon>
        <taxon>Ancylostomatidae</taxon>
        <taxon>Ancylostomatinae</taxon>
        <taxon>Ancylostoma</taxon>
    </lineage>
</organism>
<sequence>MQMSEKMQADYDEKNKRIWSTSATNPIGVVGFIPVLKQVTITSITLKDFVGFSAEVRDSKHLFWI</sequence>
<dbReference type="AlphaFoldDB" id="A0A368GUI5"/>
<evidence type="ECO:0000313" key="1">
    <source>
        <dbReference type="EMBL" id="RCN46665.1"/>
    </source>
</evidence>
<gene>
    <name evidence="1" type="ORF">ANCCAN_07294</name>
</gene>
<reference evidence="1 2" key="1">
    <citation type="submission" date="2014-10" db="EMBL/GenBank/DDBJ databases">
        <title>Draft genome of the hookworm Ancylostoma caninum.</title>
        <authorList>
            <person name="Mitreva M."/>
        </authorList>
    </citation>
    <scope>NUCLEOTIDE SEQUENCE [LARGE SCALE GENOMIC DNA]</scope>
    <source>
        <strain evidence="1 2">Baltimore</strain>
    </source>
</reference>
<protein>
    <submittedName>
        <fullName evidence="1">Uncharacterized protein</fullName>
    </submittedName>
</protein>
<dbReference type="EMBL" id="JOJR01000075">
    <property type="protein sequence ID" value="RCN46665.1"/>
    <property type="molecule type" value="Genomic_DNA"/>
</dbReference>